<evidence type="ECO:0000256" key="4">
    <source>
        <dbReference type="ARBA" id="ARBA00022679"/>
    </source>
</evidence>
<evidence type="ECO:0000256" key="5">
    <source>
        <dbReference type="ARBA" id="ARBA00022691"/>
    </source>
</evidence>
<dbReference type="GO" id="GO:0005840">
    <property type="term" value="C:ribosome"/>
    <property type="evidence" value="ECO:0007669"/>
    <property type="project" value="UniProtKB-KW"/>
</dbReference>
<dbReference type="Pfam" id="PF06325">
    <property type="entry name" value="PrmA"/>
    <property type="match status" value="1"/>
</dbReference>
<keyword evidence="7" id="KW-0687">Ribonucleoprotein</keyword>
<dbReference type="InterPro" id="IPR050078">
    <property type="entry name" value="Ribosomal_L11_MeTrfase_PrmA"/>
</dbReference>
<dbReference type="EC" id="2.1.1.-" evidence="6"/>
<dbReference type="NCBIfam" id="NF001785">
    <property type="entry name" value="PRK00517.2-2"/>
    <property type="match status" value="1"/>
</dbReference>
<reference evidence="8" key="1">
    <citation type="journal article" date="2019" name="Int. J. Syst. Evol. Microbiol.">
        <title>The Global Catalogue of Microorganisms (GCM) 10K type strain sequencing project: providing services to taxonomists for standard genome sequencing and annotation.</title>
        <authorList>
            <consortium name="The Broad Institute Genomics Platform"/>
            <consortium name="The Broad Institute Genome Sequencing Center for Infectious Disease"/>
            <person name="Wu L."/>
            <person name="Ma J."/>
        </authorList>
    </citation>
    <scope>NUCLEOTIDE SEQUENCE [LARGE SCALE GENOMIC DNA]</scope>
    <source>
        <strain evidence="8">KCTC 42217</strain>
    </source>
</reference>
<dbReference type="EMBL" id="JBHUHZ010000002">
    <property type="protein sequence ID" value="MFD2163195.1"/>
    <property type="molecule type" value="Genomic_DNA"/>
</dbReference>
<comment type="similarity">
    <text evidence="1 6">Belongs to the methyltransferase superfamily. PrmA family.</text>
</comment>
<keyword evidence="3 6" id="KW-0489">Methyltransferase</keyword>
<dbReference type="HAMAP" id="MF_00735">
    <property type="entry name" value="Methyltr_PrmA"/>
    <property type="match status" value="1"/>
</dbReference>
<dbReference type="Gene3D" id="3.40.50.150">
    <property type="entry name" value="Vaccinia Virus protein VP39"/>
    <property type="match status" value="1"/>
</dbReference>
<dbReference type="PIRSF" id="PIRSF000401">
    <property type="entry name" value="RPL11_MTase"/>
    <property type="match status" value="1"/>
</dbReference>
<evidence type="ECO:0000256" key="3">
    <source>
        <dbReference type="ARBA" id="ARBA00022603"/>
    </source>
</evidence>
<sequence length="279" mass="31957">MNYFEVAFTINSEEEYQRDLLINALGEAGFDTFEETSAGFNAYIPADSFDENVFLHALNTYQDVFSFTWEKTEVPQKNWNEVWESNFEPLIIKDKCYVRATFHEPKVQYPLEIVVDPKMAFGTGHHQTTTMMMEFILEEDFAAKRILDMGAGTGILAILAAKRGAKNITAIDYDPVCYDSILENSRLNNTPFDEVLCGSKEIIPDKQYDIILANINRNILLDQMGKYAEVLVPGGQIYLSGFYEADLEILSPEMNKLKMLYVKHKTLDDWCAVKFLKQT</sequence>
<dbReference type="RefSeq" id="WP_255901263.1">
    <property type="nucleotide sequence ID" value="NZ_JAFMZO010000002.1"/>
</dbReference>
<dbReference type="InterPro" id="IPR004498">
    <property type="entry name" value="Ribosomal_PrmA_MeTrfase"/>
</dbReference>
<evidence type="ECO:0000313" key="7">
    <source>
        <dbReference type="EMBL" id="MFD2163195.1"/>
    </source>
</evidence>
<keyword evidence="5 6" id="KW-0949">S-adenosyl-L-methionine</keyword>
<dbReference type="PANTHER" id="PTHR43648:SF1">
    <property type="entry name" value="ELECTRON TRANSFER FLAVOPROTEIN BETA SUBUNIT LYSINE METHYLTRANSFERASE"/>
    <property type="match status" value="1"/>
</dbReference>
<feature type="binding site" evidence="6">
    <location>
        <position position="129"/>
    </location>
    <ligand>
        <name>S-adenosyl-L-methionine</name>
        <dbReference type="ChEBI" id="CHEBI:59789"/>
    </ligand>
</feature>
<dbReference type="GO" id="GO:0032259">
    <property type="term" value="P:methylation"/>
    <property type="evidence" value="ECO:0007669"/>
    <property type="project" value="UniProtKB-KW"/>
</dbReference>
<evidence type="ECO:0000256" key="2">
    <source>
        <dbReference type="ARBA" id="ARBA00022490"/>
    </source>
</evidence>
<protein>
    <recommendedName>
        <fullName evidence="6">Ribosomal protein L11 methyltransferase</fullName>
        <shortName evidence="6">L11 Mtase</shortName>
        <ecNumber evidence="6">2.1.1.-</ecNumber>
    </recommendedName>
</protein>
<proteinExistence type="inferred from homology"/>
<dbReference type="PANTHER" id="PTHR43648">
    <property type="entry name" value="ELECTRON TRANSFER FLAVOPROTEIN BETA SUBUNIT LYSINE METHYLTRANSFERASE"/>
    <property type="match status" value="1"/>
</dbReference>
<dbReference type="InterPro" id="IPR029063">
    <property type="entry name" value="SAM-dependent_MTases_sf"/>
</dbReference>
<evidence type="ECO:0000313" key="8">
    <source>
        <dbReference type="Proteomes" id="UP001597387"/>
    </source>
</evidence>
<comment type="catalytic activity">
    <reaction evidence="6">
        <text>L-lysyl-[protein] + 3 S-adenosyl-L-methionine = N(6),N(6),N(6)-trimethyl-L-lysyl-[protein] + 3 S-adenosyl-L-homocysteine + 3 H(+)</text>
        <dbReference type="Rhea" id="RHEA:54192"/>
        <dbReference type="Rhea" id="RHEA-COMP:9752"/>
        <dbReference type="Rhea" id="RHEA-COMP:13826"/>
        <dbReference type="ChEBI" id="CHEBI:15378"/>
        <dbReference type="ChEBI" id="CHEBI:29969"/>
        <dbReference type="ChEBI" id="CHEBI:57856"/>
        <dbReference type="ChEBI" id="CHEBI:59789"/>
        <dbReference type="ChEBI" id="CHEBI:61961"/>
    </reaction>
</comment>
<evidence type="ECO:0000256" key="6">
    <source>
        <dbReference type="HAMAP-Rule" id="MF_00735"/>
    </source>
</evidence>
<comment type="subcellular location">
    <subcellularLocation>
        <location evidence="6">Cytoplasm</location>
    </subcellularLocation>
</comment>
<organism evidence="7 8">
    <name type="scientific">Paradesertivirga mongoliensis</name>
    <dbReference type="NCBI Taxonomy" id="2100740"/>
    <lineage>
        <taxon>Bacteria</taxon>
        <taxon>Pseudomonadati</taxon>
        <taxon>Bacteroidota</taxon>
        <taxon>Sphingobacteriia</taxon>
        <taxon>Sphingobacteriales</taxon>
        <taxon>Sphingobacteriaceae</taxon>
        <taxon>Paradesertivirga</taxon>
    </lineage>
</organism>
<comment type="caution">
    <text evidence="7">The sequence shown here is derived from an EMBL/GenBank/DDBJ whole genome shotgun (WGS) entry which is preliminary data.</text>
</comment>
<keyword evidence="8" id="KW-1185">Reference proteome</keyword>
<dbReference type="CDD" id="cd02440">
    <property type="entry name" value="AdoMet_MTases"/>
    <property type="match status" value="1"/>
</dbReference>
<dbReference type="Proteomes" id="UP001597387">
    <property type="component" value="Unassembled WGS sequence"/>
</dbReference>
<dbReference type="SUPFAM" id="SSF53335">
    <property type="entry name" value="S-adenosyl-L-methionine-dependent methyltransferases"/>
    <property type="match status" value="1"/>
</dbReference>
<feature type="binding site" evidence="6">
    <location>
        <position position="150"/>
    </location>
    <ligand>
        <name>S-adenosyl-L-methionine</name>
        <dbReference type="ChEBI" id="CHEBI:59789"/>
    </ligand>
</feature>
<keyword evidence="4 6" id="KW-0808">Transferase</keyword>
<dbReference type="GO" id="GO:0008168">
    <property type="term" value="F:methyltransferase activity"/>
    <property type="evidence" value="ECO:0007669"/>
    <property type="project" value="UniProtKB-KW"/>
</dbReference>
<comment type="function">
    <text evidence="6">Methylates ribosomal protein L11.</text>
</comment>
<feature type="binding site" evidence="6">
    <location>
        <position position="214"/>
    </location>
    <ligand>
        <name>S-adenosyl-L-methionine</name>
        <dbReference type="ChEBI" id="CHEBI:59789"/>
    </ligand>
</feature>
<name>A0ABW4ZNA4_9SPHI</name>
<evidence type="ECO:0000256" key="1">
    <source>
        <dbReference type="ARBA" id="ARBA00009741"/>
    </source>
</evidence>
<accession>A0ABW4ZNA4</accession>
<keyword evidence="2 6" id="KW-0963">Cytoplasm</keyword>
<keyword evidence="7" id="KW-0689">Ribosomal protein</keyword>
<gene>
    <name evidence="6 7" type="primary">prmA</name>
    <name evidence="7" type="ORF">ACFSJU_12385</name>
</gene>
<feature type="binding site" evidence="6">
    <location>
        <position position="172"/>
    </location>
    <ligand>
        <name>S-adenosyl-L-methionine</name>
        <dbReference type="ChEBI" id="CHEBI:59789"/>
    </ligand>
</feature>